<accession>A0ACD1HPY8</accession>
<evidence type="ECO:0000313" key="2">
    <source>
        <dbReference type="Proteomes" id="UP000249661"/>
    </source>
</evidence>
<organism evidence="1 2">
    <name type="scientific">Aspergillus aculeatinus CBS 121060</name>
    <dbReference type="NCBI Taxonomy" id="1448322"/>
    <lineage>
        <taxon>Eukaryota</taxon>
        <taxon>Fungi</taxon>
        <taxon>Dikarya</taxon>
        <taxon>Ascomycota</taxon>
        <taxon>Pezizomycotina</taxon>
        <taxon>Eurotiomycetes</taxon>
        <taxon>Eurotiomycetidae</taxon>
        <taxon>Eurotiales</taxon>
        <taxon>Aspergillaceae</taxon>
        <taxon>Aspergillus</taxon>
        <taxon>Aspergillus subgen. Circumdati</taxon>
    </lineage>
</organism>
<dbReference type="EMBL" id="KZ824933">
    <property type="protein sequence ID" value="RAH75674.1"/>
    <property type="molecule type" value="Genomic_DNA"/>
</dbReference>
<dbReference type="Proteomes" id="UP000249661">
    <property type="component" value="Unassembled WGS sequence"/>
</dbReference>
<proteinExistence type="predicted"/>
<name>A0ACD1HPY8_9EURO</name>
<gene>
    <name evidence="1" type="ORF">BO66DRAFT_14051</name>
</gene>
<protein>
    <submittedName>
        <fullName evidence="1">Uncharacterized protein</fullName>
    </submittedName>
</protein>
<reference evidence="1" key="1">
    <citation type="submission" date="2018-02" db="EMBL/GenBank/DDBJ databases">
        <title>The genomes of Aspergillus section Nigri reveals drivers in fungal speciation.</title>
        <authorList>
            <consortium name="DOE Joint Genome Institute"/>
            <person name="Vesth T.C."/>
            <person name="Nybo J."/>
            <person name="Theobald S."/>
            <person name="Brandl J."/>
            <person name="Frisvad J.C."/>
            <person name="Nielsen K.F."/>
            <person name="Lyhne E.K."/>
            <person name="Kogle M.E."/>
            <person name="Kuo A."/>
            <person name="Riley R."/>
            <person name="Clum A."/>
            <person name="Nolan M."/>
            <person name="Lipzen A."/>
            <person name="Salamov A."/>
            <person name="Henrissat B."/>
            <person name="Wiebenga A."/>
            <person name="De vries R.P."/>
            <person name="Grigoriev I.V."/>
            <person name="Mortensen U.H."/>
            <person name="Andersen M.R."/>
            <person name="Baker S.E."/>
        </authorList>
    </citation>
    <scope>NUCLEOTIDE SEQUENCE</scope>
    <source>
        <strain evidence="1">CBS 121060</strain>
    </source>
</reference>
<keyword evidence="2" id="KW-1185">Reference proteome</keyword>
<sequence>MSKIGFQSKADLDGLWRYVRGVRTTVVCIWALWLLMPCEDDLVAGLVDRCFTPPCFFGIYLPAEAFDYQAVKTFRPLEPHMENCTHPTGSQPAKDVCLLTPATALLMSLPQRQSIDRSTHNPERTRNPPSDWGTRVK</sequence>
<evidence type="ECO:0000313" key="1">
    <source>
        <dbReference type="EMBL" id="RAH75674.1"/>
    </source>
</evidence>